<name>A0A8J2EIA8_COTCN</name>
<evidence type="ECO:0000313" key="3">
    <source>
        <dbReference type="Proteomes" id="UP000786811"/>
    </source>
</evidence>
<keyword evidence="3" id="KW-1185">Reference proteome</keyword>
<protein>
    <submittedName>
        <fullName evidence="2">Uncharacterized protein</fullName>
    </submittedName>
</protein>
<gene>
    <name evidence="2" type="ORF">HICCMSTLAB_LOCUS2323</name>
</gene>
<keyword evidence="1" id="KW-0812">Transmembrane</keyword>
<dbReference type="AlphaFoldDB" id="A0A8J2EIA8"/>
<sequence>MRRTNKNSEIATRNSTIGNVSNLHNLARKVVPSSGRFITSFKGGKTLSLAYLRMHLLLLASFNKADTAAPRLLTCPSPQKLQSFYSRDLFEVLEDQNWCTVLLSINLQYHFAILCCQAFLRPLNFRLLFCGFLSVYIYSNLTASSVVSVYGGGTGAARSAFSRIMFNLSSVIIMSKSFLSRLN</sequence>
<keyword evidence="1" id="KW-1133">Transmembrane helix</keyword>
<organism evidence="2 3">
    <name type="scientific">Cotesia congregata</name>
    <name type="common">Parasitoid wasp</name>
    <name type="synonym">Apanteles congregatus</name>
    <dbReference type="NCBI Taxonomy" id="51543"/>
    <lineage>
        <taxon>Eukaryota</taxon>
        <taxon>Metazoa</taxon>
        <taxon>Ecdysozoa</taxon>
        <taxon>Arthropoda</taxon>
        <taxon>Hexapoda</taxon>
        <taxon>Insecta</taxon>
        <taxon>Pterygota</taxon>
        <taxon>Neoptera</taxon>
        <taxon>Endopterygota</taxon>
        <taxon>Hymenoptera</taxon>
        <taxon>Apocrita</taxon>
        <taxon>Ichneumonoidea</taxon>
        <taxon>Braconidae</taxon>
        <taxon>Microgastrinae</taxon>
        <taxon>Cotesia</taxon>
    </lineage>
</organism>
<proteinExistence type="predicted"/>
<dbReference type="OrthoDB" id="10616908at2759"/>
<reference evidence="2" key="1">
    <citation type="submission" date="2021-04" db="EMBL/GenBank/DDBJ databases">
        <authorList>
            <person name="Chebbi M.A.C M."/>
        </authorList>
    </citation>
    <scope>NUCLEOTIDE SEQUENCE</scope>
</reference>
<evidence type="ECO:0000256" key="1">
    <source>
        <dbReference type="SAM" id="Phobius"/>
    </source>
</evidence>
<keyword evidence="1" id="KW-0472">Membrane</keyword>
<dbReference type="EMBL" id="CAJNRD030001117">
    <property type="protein sequence ID" value="CAG5076922.1"/>
    <property type="molecule type" value="Genomic_DNA"/>
</dbReference>
<accession>A0A8J2EIA8</accession>
<dbReference type="Proteomes" id="UP000786811">
    <property type="component" value="Unassembled WGS sequence"/>
</dbReference>
<feature type="transmembrane region" description="Helical" evidence="1">
    <location>
        <begin position="127"/>
        <end position="148"/>
    </location>
</feature>
<comment type="caution">
    <text evidence="2">The sequence shown here is derived from an EMBL/GenBank/DDBJ whole genome shotgun (WGS) entry which is preliminary data.</text>
</comment>
<evidence type="ECO:0000313" key="2">
    <source>
        <dbReference type="EMBL" id="CAG5076922.1"/>
    </source>
</evidence>